<evidence type="ECO:0000256" key="4">
    <source>
        <dbReference type="ARBA" id="ARBA00022692"/>
    </source>
</evidence>
<dbReference type="CDD" id="cd15851">
    <property type="entry name" value="SNARE_Syntaxin6"/>
    <property type="match status" value="1"/>
</dbReference>
<comment type="subcellular location">
    <subcellularLocation>
        <location evidence="1">Membrane</location>
        <topology evidence="1">Single-pass type IV membrane protein</topology>
    </subcellularLocation>
</comment>
<dbReference type="PROSITE" id="PS50192">
    <property type="entry name" value="T_SNARE"/>
    <property type="match status" value="1"/>
</dbReference>
<protein>
    <submittedName>
        <fullName evidence="11">t-SNARE coiled-coil homology domain-containing protein</fullName>
    </submittedName>
</protein>
<dbReference type="Pfam" id="PF05739">
    <property type="entry name" value="SNARE"/>
    <property type="match status" value="1"/>
</dbReference>
<dbReference type="Proteomes" id="UP000492821">
    <property type="component" value="Unassembled WGS sequence"/>
</dbReference>
<evidence type="ECO:0000256" key="5">
    <source>
        <dbReference type="ARBA" id="ARBA00022989"/>
    </source>
</evidence>
<dbReference type="SUPFAM" id="SSF58038">
    <property type="entry name" value="SNARE fusion complex"/>
    <property type="match status" value="1"/>
</dbReference>
<dbReference type="Gene3D" id="1.20.5.110">
    <property type="match status" value="1"/>
</dbReference>
<keyword evidence="5 8" id="KW-1133">Transmembrane helix</keyword>
<keyword evidence="3" id="KW-0813">Transport</keyword>
<evidence type="ECO:0000256" key="1">
    <source>
        <dbReference type="ARBA" id="ARBA00004211"/>
    </source>
</evidence>
<evidence type="ECO:0000256" key="6">
    <source>
        <dbReference type="ARBA" id="ARBA00023054"/>
    </source>
</evidence>
<evidence type="ECO:0000256" key="8">
    <source>
        <dbReference type="SAM" id="Phobius"/>
    </source>
</evidence>
<keyword evidence="4 8" id="KW-0812">Transmembrane</keyword>
<evidence type="ECO:0000256" key="2">
    <source>
        <dbReference type="ARBA" id="ARBA00009063"/>
    </source>
</evidence>
<sequence length="120" mass="13811">MSNKGYVKLSTDPSSSDTFIHDTFQQQQTIIRDQDEDLERVGDSLHAIRQMTHRIGDELDEQSEMLDDLGSAMMNTETRMDNVMKKIAKISKLDDDNKQWTAIFVLIGLIFFLLFLLVVL</sequence>
<keyword evidence="6" id="KW-0175">Coiled coil</keyword>
<evidence type="ECO:0000313" key="10">
    <source>
        <dbReference type="Proteomes" id="UP000492821"/>
    </source>
</evidence>
<dbReference type="WBParaSite" id="Pan_g21265.t1">
    <property type="protein sequence ID" value="Pan_g21265.t1"/>
    <property type="gene ID" value="Pan_g21265"/>
</dbReference>
<dbReference type="AlphaFoldDB" id="A0A7E4VI46"/>
<evidence type="ECO:0000259" key="9">
    <source>
        <dbReference type="PROSITE" id="PS50192"/>
    </source>
</evidence>
<dbReference type="GO" id="GO:0016020">
    <property type="term" value="C:membrane"/>
    <property type="evidence" value="ECO:0007669"/>
    <property type="project" value="UniProtKB-SubCell"/>
</dbReference>
<evidence type="ECO:0000256" key="3">
    <source>
        <dbReference type="ARBA" id="ARBA00022448"/>
    </source>
</evidence>
<evidence type="ECO:0000313" key="11">
    <source>
        <dbReference type="WBParaSite" id="Pan_g21265.t1"/>
    </source>
</evidence>
<keyword evidence="10" id="KW-1185">Reference proteome</keyword>
<dbReference type="FunFam" id="1.20.5.110:FF:000006">
    <property type="entry name" value="Syntaxin 6"/>
    <property type="match status" value="1"/>
</dbReference>
<dbReference type="InterPro" id="IPR000727">
    <property type="entry name" value="T_SNARE_dom"/>
</dbReference>
<feature type="domain" description="T-SNARE coiled-coil homology" evidence="9">
    <location>
        <begin position="28"/>
        <end position="90"/>
    </location>
</feature>
<dbReference type="PANTHER" id="PTHR12791">
    <property type="entry name" value="GOLGI SNARE BET1-RELATED"/>
    <property type="match status" value="1"/>
</dbReference>
<feature type="transmembrane region" description="Helical" evidence="8">
    <location>
        <begin position="100"/>
        <end position="119"/>
    </location>
</feature>
<evidence type="ECO:0000256" key="7">
    <source>
        <dbReference type="ARBA" id="ARBA00023136"/>
    </source>
</evidence>
<reference evidence="10" key="1">
    <citation type="journal article" date="2013" name="Genetics">
        <title>The draft genome and transcriptome of Panagrellus redivivus are shaped by the harsh demands of a free-living lifestyle.</title>
        <authorList>
            <person name="Srinivasan J."/>
            <person name="Dillman A.R."/>
            <person name="Macchietto M.G."/>
            <person name="Heikkinen L."/>
            <person name="Lakso M."/>
            <person name="Fracchia K.M."/>
            <person name="Antoshechkin I."/>
            <person name="Mortazavi A."/>
            <person name="Wong G."/>
            <person name="Sternberg P.W."/>
        </authorList>
    </citation>
    <scope>NUCLEOTIDE SEQUENCE [LARGE SCALE GENOMIC DNA]</scope>
    <source>
        <strain evidence="10">MT8872</strain>
    </source>
</reference>
<name>A0A7E4VI46_PANRE</name>
<proteinExistence type="inferred from homology"/>
<organism evidence="10 11">
    <name type="scientific">Panagrellus redivivus</name>
    <name type="common">Microworm</name>
    <dbReference type="NCBI Taxonomy" id="6233"/>
    <lineage>
        <taxon>Eukaryota</taxon>
        <taxon>Metazoa</taxon>
        <taxon>Ecdysozoa</taxon>
        <taxon>Nematoda</taxon>
        <taxon>Chromadorea</taxon>
        <taxon>Rhabditida</taxon>
        <taxon>Tylenchina</taxon>
        <taxon>Panagrolaimomorpha</taxon>
        <taxon>Panagrolaimoidea</taxon>
        <taxon>Panagrolaimidae</taxon>
        <taxon>Panagrellus</taxon>
    </lineage>
</organism>
<dbReference type="SMART" id="SM00397">
    <property type="entry name" value="t_SNARE"/>
    <property type="match status" value="1"/>
</dbReference>
<accession>A0A7E4VI46</accession>
<comment type="similarity">
    <text evidence="2">Belongs to the syntaxin family.</text>
</comment>
<reference evidence="11" key="2">
    <citation type="submission" date="2020-10" db="UniProtKB">
        <authorList>
            <consortium name="WormBaseParasite"/>
        </authorList>
    </citation>
    <scope>IDENTIFICATION</scope>
</reference>
<keyword evidence="7 8" id="KW-0472">Membrane</keyword>